<evidence type="ECO:0000256" key="2">
    <source>
        <dbReference type="SAM" id="Phobius"/>
    </source>
</evidence>
<proteinExistence type="predicted"/>
<keyword evidence="2" id="KW-1133">Transmembrane helix</keyword>
<keyword evidence="4" id="KW-1185">Reference proteome</keyword>
<organism evidence="3 4">
    <name type="scientific">Aspergillus avenaceus</name>
    <dbReference type="NCBI Taxonomy" id="36643"/>
    <lineage>
        <taxon>Eukaryota</taxon>
        <taxon>Fungi</taxon>
        <taxon>Dikarya</taxon>
        <taxon>Ascomycota</taxon>
        <taxon>Pezizomycotina</taxon>
        <taxon>Eurotiomycetes</taxon>
        <taxon>Eurotiomycetidae</taxon>
        <taxon>Eurotiales</taxon>
        <taxon>Aspergillaceae</taxon>
        <taxon>Aspergillus</taxon>
        <taxon>Aspergillus subgen. Circumdati</taxon>
    </lineage>
</organism>
<feature type="transmembrane region" description="Helical" evidence="2">
    <location>
        <begin position="30"/>
        <end position="52"/>
    </location>
</feature>
<accession>A0A5N6TIS2</accession>
<reference evidence="3 4" key="1">
    <citation type="submission" date="2019-04" db="EMBL/GenBank/DDBJ databases">
        <title>Friends and foes A comparative genomics study of 23 Aspergillus species from section Flavi.</title>
        <authorList>
            <consortium name="DOE Joint Genome Institute"/>
            <person name="Kjaerbolling I."/>
            <person name="Vesth T."/>
            <person name="Frisvad J.C."/>
            <person name="Nybo J.L."/>
            <person name="Theobald S."/>
            <person name="Kildgaard S."/>
            <person name="Isbrandt T."/>
            <person name="Kuo A."/>
            <person name="Sato A."/>
            <person name="Lyhne E.K."/>
            <person name="Kogle M.E."/>
            <person name="Wiebenga A."/>
            <person name="Kun R.S."/>
            <person name="Lubbers R.J."/>
            <person name="Makela M.R."/>
            <person name="Barry K."/>
            <person name="Chovatia M."/>
            <person name="Clum A."/>
            <person name="Daum C."/>
            <person name="Haridas S."/>
            <person name="He G."/>
            <person name="LaButti K."/>
            <person name="Lipzen A."/>
            <person name="Mondo S."/>
            <person name="Riley R."/>
            <person name="Salamov A."/>
            <person name="Simmons B.A."/>
            <person name="Magnuson J.K."/>
            <person name="Henrissat B."/>
            <person name="Mortensen U.H."/>
            <person name="Larsen T.O."/>
            <person name="Devries R.P."/>
            <person name="Grigoriev I.V."/>
            <person name="Machida M."/>
            <person name="Baker S.E."/>
            <person name="Andersen M.R."/>
        </authorList>
    </citation>
    <scope>NUCLEOTIDE SEQUENCE [LARGE SCALE GENOMIC DNA]</scope>
    <source>
        <strain evidence="3 4">IBT 18842</strain>
    </source>
</reference>
<evidence type="ECO:0000313" key="4">
    <source>
        <dbReference type="Proteomes" id="UP000325780"/>
    </source>
</evidence>
<dbReference type="EMBL" id="ML742276">
    <property type="protein sequence ID" value="KAE8146245.1"/>
    <property type="molecule type" value="Genomic_DNA"/>
</dbReference>
<protein>
    <submittedName>
        <fullName evidence="3">Uncharacterized protein</fullName>
    </submittedName>
</protein>
<evidence type="ECO:0000256" key="1">
    <source>
        <dbReference type="SAM" id="MobiDB-lite"/>
    </source>
</evidence>
<dbReference type="Proteomes" id="UP000325780">
    <property type="component" value="Unassembled WGS sequence"/>
</dbReference>
<gene>
    <name evidence="3" type="ORF">BDV25DRAFT_162875</name>
</gene>
<name>A0A5N6TIS2_ASPAV</name>
<dbReference type="AlphaFoldDB" id="A0A5N6TIS2"/>
<keyword evidence="2" id="KW-0812">Transmembrane</keyword>
<sequence>MILQNHLRPSQQEIDKGNESSGSTVMHSQWHIFASRIWIIVLAFYVCTYIQFVSDSPLLIRPHSNGRFFKNRPS</sequence>
<feature type="region of interest" description="Disordered" evidence="1">
    <location>
        <begin position="1"/>
        <end position="23"/>
    </location>
</feature>
<evidence type="ECO:0000313" key="3">
    <source>
        <dbReference type="EMBL" id="KAE8146245.1"/>
    </source>
</evidence>
<keyword evidence="2" id="KW-0472">Membrane</keyword>